<keyword evidence="2" id="KW-1185">Reference proteome</keyword>
<name>A0A135ZYR6_9ALTE</name>
<evidence type="ECO:0000313" key="2">
    <source>
        <dbReference type="Proteomes" id="UP000070299"/>
    </source>
</evidence>
<protein>
    <recommendedName>
        <fullName evidence="3">HNH endonuclease 5 domain-containing protein</fullName>
    </recommendedName>
</protein>
<reference evidence="2" key="1">
    <citation type="submission" date="2016-02" db="EMBL/GenBank/DDBJ databases">
        <authorList>
            <person name="Schultz-Johansen M."/>
            <person name="Glaring M.A."/>
            <person name="Bech P.K."/>
            <person name="Stougaard P."/>
        </authorList>
    </citation>
    <scope>NUCLEOTIDE SEQUENCE [LARGE SCALE GENOMIC DNA]</scope>
    <source>
        <strain evidence="2">S66</strain>
    </source>
</reference>
<accession>A0A135ZYR6</accession>
<dbReference type="STRING" id="1799789.AX660_17195"/>
<organism evidence="1 2">
    <name type="scientific">Paraglaciecola hydrolytica</name>
    <dbReference type="NCBI Taxonomy" id="1799789"/>
    <lineage>
        <taxon>Bacteria</taxon>
        <taxon>Pseudomonadati</taxon>
        <taxon>Pseudomonadota</taxon>
        <taxon>Gammaproteobacteria</taxon>
        <taxon>Alteromonadales</taxon>
        <taxon>Alteromonadaceae</taxon>
        <taxon>Paraglaciecola</taxon>
    </lineage>
</organism>
<evidence type="ECO:0000313" key="1">
    <source>
        <dbReference type="EMBL" id="KXI28121.1"/>
    </source>
</evidence>
<evidence type="ECO:0008006" key="3">
    <source>
        <dbReference type="Google" id="ProtNLM"/>
    </source>
</evidence>
<dbReference type="AlphaFoldDB" id="A0A135ZYR6"/>
<dbReference type="OrthoDB" id="5518417at2"/>
<dbReference type="RefSeq" id="WP_068378131.1">
    <property type="nucleotide sequence ID" value="NZ_LSNE01000007.1"/>
</dbReference>
<dbReference type="EMBL" id="LSNE01000007">
    <property type="protein sequence ID" value="KXI28121.1"/>
    <property type="molecule type" value="Genomic_DNA"/>
</dbReference>
<comment type="caution">
    <text evidence="1">The sequence shown here is derived from an EMBL/GenBank/DDBJ whole genome shotgun (WGS) entry which is preliminary data.</text>
</comment>
<dbReference type="Proteomes" id="UP000070299">
    <property type="component" value="Unassembled WGS sequence"/>
</dbReference>
<sequence length="237" mass="27014">MKCKLCREEKSLKQSHIIPEFLYSKLYDEKHRFHEIHVDSNRKNKLPQKGVREPLLCGLCEEYFSKFERYASLVLNGGFELIAKKIDGLFYFEGVEYNKFKLFSLSILWRASISSLDFFAEVNLGGHEEIIRKILLSGDAGNEGDYPFILSPILHENEIQEALIVKPTLSAVDQNDAYRFVFGGIVWVFVISNNEVPDVVVQASISKSGVLKMLPWQMSEIGFLVGMAEDAVRNGKL</sequence>
<gene>
    <name evidence="1" type="ORF">AX660_17195</name>
</gene>
<proteinExistence type="predicted"/>